<dbReference type="PANTHER" id="PTHR42788">
    <property type="entry name" value="TAURINE IMPORT ATP-BINDING PROTEIN-RELATED"/>
    <property type="match status" value="1"/>
</dbReference>
<evidence type="ECO:0000313" key="6">
    <source>
        <dbReference type="Proteomes" id="UP001251217"/>
    </source>
</evidence>
<evidence type="ECO:0000256" key="3">
    <source>
        <dbReference type="ARBA" id="ARBA00022840"/>
    </source>
</evidence>
<protein>
    <submittedName>
        <fullName evidence="5">ABC-type nitrate/sulfonate/bicarbonate transport system ATPase subunit/ABC-type nitrate/sulfonate/bicarbonate transport system substrate-binding protein</fullName>
    </submittedName>
</protein>
<dbReference type="CDD" id="cd03293">
    <property type="entry name" value="ABC_NrtD_SsuB_transporters"/>
    <property type="match status" value="1"/>
</dbReference>
<dbReference type="RefSeq" id="WP_310407610.1">
    <property type="nucleotide sequence ID" value="NZ_JAVDWW010000013.1"/>
</dbReference>
<dbReference type="InterPro" id="IPR003439">
    <property type="entry name" value="ABC_transporter-like_ATP-bd"/>
</dbReference>
<dbReference type="PROSITE" id="PS50893">
    <property type="entry name" value="ABC_TRANSPORTER_2"/>
    <property type="match status" value="1"/>
</dbReference>
<dbReference type="PROSITE" id="PS00211">
    <property type="entry name" value="ABC_TRANSPORTER_1"/>
    <property type="match status" value="1"/>
</dbReference>
<feature type="domain" description="ABC transporter" evidence="4">
    <location>
        <begin position="3"/>
        <end position="233"/>
    </location>
</feature>
<dbReference type="SMART" id="SM00382">
    <property type="entry name" value="AAA"/>
    <property type="match status" value="1"/>
</dbReference>
<sequence>MAIAAHELVVRFPDTERPTLRGIDLTVPDGSFTVLVGASGSGKSTLLHCLAGLLAPTSGTVTDAGKRVTGPDPRRGVAFQRDVLFPWMSVAANIEFALRAHGVAVRQRRDRIAELLDLVGLPPDVGGLRPSRLSGGMRQRVGIARMLAGEPDIMLMDEPFAALDALTRLNMQDLLIDVWTRLQRTVVFVTHDVDEAIRLADTIGVLRDGQIVDLITNPLPRPRPPIRSPTSPGTAVCAATCTTNSESCAQFSDAFPKPLYRNAFHPSADEEKPVKSLMSRALITILAFVALIVPLAACSGADDSDPHTLTVGFVVDPSWAQVPVAQQGGYFDRHGVKVKVVNFSTGVEALQALAAGQLDIATAADVPAAAALTRSPALRIVGDGSRWEGSRIVARRSAGIASLADLGGRSVGTPLGTSAAYFASNALSHSNIGAKLVQVAPQAMVTAAGQRNVDAVAIFQPYQAQVIDALGSDAVELAGGTYSQHSLYLATDSAVTRKSDALTSFFAALGDAGTQLTSGAEPAIAAVAASTQLSADLIRKILPEFDFRLQLRSELAGTLTTLADWAKSQGSLDKAAPLPDYQALTEPKFVPQGG</sequence>
<comment type="caution">
    <text evidence="5">The sequence shown here is derived from an EMBL/GenBank/DDBJ whole genome shotgun (WGS) entry which is preliminary data.</text>
</comment>
<evidence type="ECO:0000313" key="5">
    <source>
        <dbReference type="EMBL" id="MDR7172622.1"/>
    </source>
</evidence>
<dbReference type="InterPro" id="IPR017871">
    <property type="entry name" value="ABC_transporter-like_CS"/>
</dbReference>
<dbReference type="InterPro" id="IPR027417">
    <property type="entry name" value="P-loop_NTPase"/>
</dbReference>
<dbReference type="PANTHER" id="PTHR42788:SF13">
    <property type="entry name" value="ALIPHATIC SULFONATES IMPORT ATP-BINDING PROTEIN SSUB"/>
    <property type="match status" value="1"/>
</dbReference>
<dbReference type="EMBL" id="JAVDWW010000013">
    <property type="protein sequence ID" value="MDR7172622.1"/>
    <property type="molecule type" value="Genomic_DNA"/>
</dbReference>
<dbReference type="InterPro" id="IPR015168">
    <property type="entry name" value="SsuA/THI5"/>
</dbReference>
<dbReference type="Pfam" id="PF09084">
    <property type="entry name" value="NMT1"/>
    <property type="match status" value="1"/>
</dbReference>
<dbReference type="SUPFAM" id="SSF52540">
    <property type="entry name" value="P-loop containing nucleoside triphosphate hydrolases"/>
    <property type="match status" value="1"/>
</dbReference>
<dbReference type="Gene3D" id="3.40.190.10">
    <property type="entry name" value="Periplasmic binding protein-like II"/>
    <property type="match status" value="2"/>
</dbReference>
<reference evidence="5 6" key="1">
    <citation type="submission" date="2023-07" db="EMBL/GenBank/DDBJ databases">
        <title>Sorghum-associated microbial communities from plants grown in Nebraska, USA.</title>
        <authorList>
            <person name="Schachtman D."/>
        </authorList>
    </citation>
    <scope>NUCLEOTIDE SEQUENCE [LARGE SCALE GENOMIC DNA]</scope>
    <source>
        <strain evidence="5 6">4272</strain>
    </source>
</reference>
<proteinExistence type="predicted"/>
<keyword evidence="6" id="KW-1185">Reference proteome</keyword>
<keyword evidence="1" id="KW-0813">Transport</keyword>
<dbReference type="Pfam" id="PF00005">
    <property type="entry name" value="ABC_tran"/>
    <property type="match status" value="1"/>
</dbReference>
<keyword evidence="2" id="KW-0547">Nucleotide-binding</keyword>
<dbReference type="InterPro" id="IPR003593">
    <property type="entry name" value="AAA+_ATPase"/>
</dbReference>
<accession>A0ABU1XRW6</accession>
<dbReference type="SUPFAM" id="SSF53850">
    <property type="entry name" value="Periplasmic binding protein-like II"/>
    <property type="match status" value="1"/>
</dbReference>
<gene>
    <name evidence="5" type="ORF">J2W56_006387</name>
</gene>
<evidence type="ECO:0000256" key="2">
    <source>
        <dbReference type="ARBA" id="ARBA00022741"/>
    </source>
</evidence>
<organism evidence="5 6">
    <name type="scientific">Nocardia kruczakiae</name>
    <dbReference type="NCBI Taxonomy" id="261477"/>
    <lineage>
        <taxon>Bacteria</taxon>
        <taxon>Bacillati</taxon>
        <taxon>Actinomycetota</taxon>
        <taxon>Actinomycetes</taxon>
        <taxon>Mycobacteriales</taxon>
        <taxon>Nocardiaceae</taxon>
        <taxon>Nocardia</taxon>
    </lineage>
</organism>
<dbReference type="InterPro" id="IPR050166">
    <property type="entry name" value="ABC_transporter_ATP-bind"/>
</dbReference>
<evidence type="ECO:0000256" key="1">
    <source>
        <dbReference type="ARBA" id="ARBA00022448"/>
    </source>
</evidence>
<dbReference type="Gene3D" id="3.40.50.300">
    <property type="entry name" value="P-loop containing nucleotide triphosphate hydrolases"/>
    <property type="match status" value="1"/>
</dbReference>
<keyword evidence="3" id="KW-0067">ATP-binding</keyword>
<evidence type="ECO:0000259" key="4">
    <source>
        <dbReference type="PROSITE" id="PS50893"/>
    </source>
</evidence>
<dbReference type="Proteomes" id="UP001251217">
    <property type="component" value="Unassembled WGS sequence"/>
</dbReference>
<dbReference type="SMART" id="SM00062">
    <property type="entry name" value="PBPb"/>
    <property type="match status" value="1"/>
</dbReference>
<name>A0ABU1XRW6_9NOCA</name>
<dbReference type="InterPro" id="IPR001638">
    <property type="entry name" value="Solute-binding_3/MltF_N"/>
</dbReference>